<evidence type="ECO:0008006" key="8">
    <source>
        <dbReference type="Google" id="ProtNLM"/>
    </source>
</evidence>
<comment type="subcellular location">
    <subcellularLocation>
        <location evidence="1">Membrane</location>
        <topology evidence="1">Multi-pass membrane protein</topology>
    </subcellularLocation>
</comment>
<sequence>MISWSFMMSKFAYGLKRIINIFESTPLVYSIVFLFAWIFLRIFLEGQFEFFHSIGLIPFSYRSIIMYFIHFPMFYLSLFQLITIIISVISRVPIKTVIKSTSCGMILLLLVPILDAVLGHGYLITYPLRLEKYFISFLNPLVTLSDIGVSSGQRIVIVLIVILVGIYMAVKTSNIFKSILTAALVLLCIIIFGGLTTVIAGNRPELLYISGGLLYTDSQKFAIIYGILFIITFFISLYMFDPKTFRRLIISMRVERMAFYGGTGLFGLVLAGHMKANLYVHGIFDFFGIICIFLSLGFAFWALQILNDFFDRTGDTISRARNPLLDNIEPRYYAVFGFSVAVIALLLAATLNYTAFLIMITYLLIGVIYSMPPVRLKRFPFISTFVIAIAVILSMGMGFTIYFHEKALSYIPGSVILPTLIGVTLGFVAKDLNDIESDKKTGVITIPVLLSMKNQILCRLFMAIILSFSFVIYSFFNNEVLPGALIAGIITLIYTLFAKRISESVYFLLLYSFGIYYLFILIH</sequence>
<dbReference type="EMBL" id="MEUM01000017">
    <property type="protein sequence ID" value="OGC43531.1"/>
    <property type="molecule type" value="Genomic_DNA"/>
</dbReference>
<feature type="transmembrane region" description="Helical" evidence="5">
    <location>
        <begin position="481"/>
        <end position="498"/>
    </location>
</feature>
<feature type="transmembrane region" description="Helical" evidence="5">
    <location>
        <begin position="456"/>
        <end position="475"/>
    </location>
</feature>
<feature type="transmembrane region" description="Helical" evidence="5">
    <location>
        <begin position="182"/>
        <end position="201"/>
    </location>
</feature>
<dbReference type="InterPro" id="IPR044878">
    <property type="entry name" value="UbiA_sf"/>
</dbReference>
<organism evidence="6 7">
    <name type="scientific">candidate division WOR-3 bacterium RBG_13_43_14</name>
    <dbReference type="NCBI Taxonomy" id="1802590"/>
    <lineage>
        <taxon>Bacteria</taxon>
        <taxon>Bacteria division WOR-3</taxon>
    </lineage>
</organism>
<dbReference type="Proteomes" id="UP000177025">
    <property type="component" value="Unassembled WGS sequence"/>
</dbReference>
<dbReference type="Pfam" id="PF01040">
    <property type="entry name" value="UbiA"/>
    <property type="match status" value="1"/>
</dbReference>
<feature type="transmembrane region" description="Helical" evidence="5">
    <location>
        <begin position="151"/>
        <end position="170"/>
    </location>
</feature>
<evidence type="ECO:0000256" key="4">
    <source>
        <dbReference type="ARBA" id="ARBA00023136"/>
    </source>
</evidence>
<dbReference type="AlphaFoldDB" id="A0A1F4UF35"/>
<evidence type="ECO:0000256" key="2">
    <source>
        <dbReference type="ARBA" id="ARBA00022692"/>
    </source>
</evidence>
<comment type="caution">
    <text evidence="6">The sequence shown here is derived from an EMBL/GenBank/DDBJ whole genome shotgun (WGS) entry which is preliminary data.</text>
</comment>
<accession>A0A1F4UF35</accession>
<feature type="transmembrane region" description="Helical" evidence="5">
    <location>
        <begin position="379"/>
        <end position="403"/>
    </location>
</feature>
<evidence type="ECO:0000256" key="3">
    <source>
        <dbReference type="ARBA" id="ARBA00022989"/>
    </source>
</evidence>
<dbReference type="GO" id="GO:0016765">
    <property type="term" value="F:transferase activity, transferring alkyl or aryl (other than methyl) groups"/>
    <property type="evidence" value="ECO:0007669"/>
    <property type="project" value="InterPro"/>
</dbReference>
<dbReference type="InterPro" id="IPR050475">
    <property type="entry name" value="Prenyltransferase_related"/>
</dbReference>
<feature type="transmembrane region" description="Helical" evidence="5">
    <location>
        <begin position="21"/>
        <end position="44"/>
    </location>
</feature>
<dbReference type="InterPro" id="IPR000537">
    <property type="entry name" value="UbiA_prenyltransferase"/>
</dbReference>
<feature type="transmembrane region" description="Helical" evidence="5">
    <location>
        <begin position="331"/>
        <end position="349"/>
    </location>
</feature>
<feature type="transmembrane region" description="Helical" evidence="5">
    <location>
        <begin position="409"/>
        <end position="429"/>
    </location>
</feature>
<feature type="transmembrane region" description="Helical" evidence="5">
    <location>
        <begin position="505"/>
        <end position="522"/>
    </location>
</feature>
<feature type="transmembrane region" description="Helical" evidence="5">
    <location>
        <begin position="64"/>
        <end position="89"/>
    </location>
</feature>
<feature type="transmembrane region" description="Helical" evidence="5">
    <location>
        <begin position="260"/>
        <end position="280"/>
    </location>
</feature>
<protein>
    <recommendedName>
        <fullName evidence="8">Digeranylgeranylglyceryl phosphate synthase</fullName>
    </recommendedName>
</protein>
<keyword evidence="2 5" id="KW-0812">Transmembrane</keyword>
<keyword evidence="3 5" id="KW-1133">Transmembrane helix</keyword>
<evidence type="ECO:0000313" key="7">
    <source>
        <dbReference type="Proteomes" id="UP000177025"/>
    </source>
</evidence>
<feature type="transmembrane region" description="Helical" evidence="5">
    <location>
        <begin position="101"/>
        <end position="124"/>
    </location>
</feature>
<feature type="transmembrane region" description="Helical" evidence="5">
    <location>
        <begin position="221"/>
        <end position="240"/>
    </location>
</feature>
<gene>
    <name evidence="6" type="ORF">A2Y85_01885</name>
</gene>
<keyword evidence="4 5" id="KW-0472">Membrane</keyword>
<dbReference type="PANTHER" id="PTHR42723">
    <property type="entry name" value="CHLOROPHYLL SYNTHASE"/>
    <property type="match status" value="1"/>
</dbReference>
<dbReference type="GO" id="GO:0016020">
    <property type="term" value="C:membrane"/>
    <property type="evidence" value="ECO:0007669"/>
    <property type="project" value="UniProtKB-SubCell"/>
</dbReference>
<evidence type="ECO:0000256" key="5">
    <source>
        <dbReference type="SAM" id="Phobius"/>
    </source>
</evidence>
<dbReference type="PANTHER" id="PTHR42723:SF1">
    <property type="entry name" value="CHLOROPHYLL SYNTHASE, CHLOROPLASTIC"/>
    <property type="match status" value="1"/>
</dbReference>
<reference evidence="6 7" key="1">
    <citation type="journal article" date="2016" name="Nat. Commun.">
        <title>Thousands of microbial genomes shed light on interconnected biogeochemical processes in an aquifer system.</title>
        <authorList>
            <person name="Anantharaman K."/>
            <person name="Brown C.T."/>
            <person name="Hug L.A."/>
            <person name="Sharon I."/>
            <person name="Castelle C.J."/>
            <person name="Probst A.J."/>
            <person name="Thomas B.C."/>
            <person name="Singh A."/>
            <person name="Wilkins M.J."/>
            <person name="Karaoz U."/>
            <person name="Brodie E.L."/>
            <person name="Williams K.H."/>
            <person name="Hubbard S.S."/>
            <person name="Banfield J.F."/>
        </authorList>
    </citation>
    <scope>NUCLEOTIDE SEQUENCE [LARGE SCALE GENOMIC DNA]</scope>
</reference>
<name>A0A1F4UF35_UNCW3</name>
<evidence type="ECO:0000256" key="1">
    <source>
        <dbReference type="ARBA" id="ARBA00004141"/>
    </source>
</evidence>
<feature type="transmembrane region" description="Helical" evidence="5">
    <location>
        <begin position="286"/>
        <end position="310"/>
    </location>
</feature>
<feature type="transmembrane region" description="Helical" evidence="5">
    <location>
        <begin position="355"/>
        <end position="372"/>
    </location>
</feature>
<evidence type="ECO:0000313" key="6">
    <source>
        <dbReference type="EMBL" id="OGC43531.1"/>
    </source>
</evidence>
<proteinExistence type="predicted"/>
<dbReference type="Gene3D" id="1.10.357.140">
    <property type="entry name" value="UbiA prenyltransferase"/>
    <property type="match status" value="1"/>
</dbReference>